<dbReference type="Gene3D" id="1.10.10.10">
    <property type="entry name" value="Winged helix-like DNA-binding domain superfamily/Winged helix DNA-binding domain"/>
    <property type="match status" value="1"/>
</dbReference>
<dbReference type="PIRSF" id="PIRSF005739">
    <property type="entry name" value="O-mtase"/>
    <property type="match status" value="1"/>
</dbReference>
<comment type="caution">
    <text evidence="6">The sequence shown here is derived from an EMBL/GenBank/DDBJ whole genome shotgun (WGS) entry which is preliminary data.</text>
</comment>
<reference evidence="6 7" key="1">
    <citation type="submission" date="2023-01" db="EMBL/GenBank/DDBJ databases">
        <title>Analysis of 21 Apiospora genomes using comparative genomics revels a genus with tremendous synthesis potential of carbohydrate active enzymes and secondary metabolites.</title>
        <authorList>
            <person name="Sorensen T."/>
        </authorList>
    </citation>
    <scope>NUCLEOTIDE SEQUENCE [LARGE SCALE GENOMIC DNA]</scope>
    <source>
        <strain evidence="6 7">CBS 135458</strain>
    </source>
</reference>
<evidence type="ECO:0000313" key="6">
    <source>
        <dbReference type="EMBL" id="KAK8069621.1"/>
    </source>
</evidence>
<sequence>MAANASSHSSDKILQDLDSISADGFASDADRYKALLAAYHLVARLETPWDTVTRLCMTQPALGASLKVAKDLKLFEKWHERGGLAESTTDLAALVDCDPQLLARLLRHIASNHMLEEVSADVFRPSAFATSLLQPAYGEWINYLYDTSLPCSYKMPEYLQKTGYMEPADPRDGIHQYTKGYKGDVWQYHTDNPREGASFNRGLGGKMAHQASWVNIVPLTPLLDGADESQPLLVDVGGNIGHDLDKFRAVYPDKDALLYLQDTAAVIKSTKCPDTVNKMVHDFFQPQPIKGRVTFQPVIAYDTETILHDWPDASAHQILSSIRGALRPGYSRLLIHEHVLPDTGAPPHATSFDLLMMMFLSGKERSEGQWRILLGSAGLKVVRIWRSPLANQAVLEAELA</sequence>
<dbReference type="InterPro" id="IPR001077">
    <property type="entry name" value="COMT_C"/>
</dbReference>
<keyword evidence="1 6" id="KW-0489">Methyltransferase</keyword>
<dbReference type="Gene3D" id="3.40.50.150">
    <property type="entry name" value="Vaccinia Virus protein VP39"/>
    <property type="match status" value="1"/>
</dbReference>
<keyword evidence="3" id="KW-0949">S-adenosyl-L-methionine</keyword>
<evidence type="ECO:0000256" key="1">
    <source>
        <dbReference type="ARBA" id="ARBA00022603"/>
    </source>
</evidence>
<protein>
    <submittedName>
        <fullName evidence="6">S-adenosyl-L-methionine-dependent methyltransferase</fullName>
    </submittedName>
</protein>
<keyword evidence="2" id="KW-0808">Transferase</keyword>
<organism evidence="6 7">
    <name type="scientific">Apiospora phragmitis</name>
    <dbReference type="NCBI Taxonomy" id="2905665"/>
    <lineage>
        <taxon>Eukaryota</taxon>
        <taxon>Fungi</taxon>
        <taxon>Dikarya</taxon>
        <taxon>Ascomycota</taxon>
        <taxon>Pezizomycotina</taxon>
        <taxon>Sordariomycetes</taxon>
        <taxon>Xylariomycetidae</taxon>
        <taxon>Amphisphaeriales</taxon>
        <taxon>Apiosporaceae</taxon>
        <taxon>Apiospora</taxon>
    </lineage>
</organism>
<evidence type="ECO:0000259" key="4">
    <source>
        <dbReference type="Pfam" id="PF00891"/>
    </source>
</evidence>
<evidence type="ECO:0000256" key="2">
    <source>
        <dbReference type="ARBA" id="ARBA00022679"/>
    </source>
</evidence>
<dbReference type="PROSITE" id="PS51683">
    <property type="entry name" value="SAM_OMT_II"/>
    <property type="match status" value="1"/>
</dbReference>
<name>A0ABR1VH38_9PEZI</name>
<dbReference type="SUPFAM" id="SSF53335">
    <property type="entry name" value="S-adenosyl-L-methionine-dependent methyltransferases"/>
    <property type="match status" value="1"/>
</dbReference>
<dbReference type="InterPro" id="IPR036388">
    <property type="entry name" value="WH-like_DNA-bd_sf"/>
</dbReference>
<dbReference type="PANTHER" id="PTHR43712">
    <property type="entry name" value="PUTATIVE (AFU_ORTHOLOGUE AFUA_4G14580)-RELATED"/>
    <property type="match status" value="1"/>
</dbReference>
<keyword evidence="7" id="KW-1185">Reference proteome</keyword>
<feature type="domain" description="O-methyltransferase dimerisation" evidence="5">
    <location>
        <begin position="64"/>
        <end position="134"/>
    </location>
</feature>
<dbReference type="InterPro" id="IPR012967">
    <property type="entry name" value="COMT_dimerisation"/>
</dbReference>
<dbReference type="PANTHER" id="PTHR43712:SF17">
    <property type="entry name" value="O-METHYLTRANSFERASE"/>
    <property type="match status" value="1"/>
</dbReference>
<dbReference type="EMBL" id="JAQQWL010000006">
    <property type="protein sequence ID" value="KAK8069621.1"/>
    <property type="molecule type" value="Genomic_DNA"/>
</dbReference>
<dbReference type="Proteomes" id="UP001480595">
    <property type="component" value="Unassembled WGS sequence"/>
</dbReference>
<dbReference type="Pfam" id="PF08100">
    <property type="entry name" value="Dimerisation"/>
    <property type="match status" value="1"/>
</dbReference>
<dbReference type="SUPFAM" id="SSF46785">
    <property type="entry name" value="Winged helix' DNA-binding domain"/>
    <property type="match status" value="1"/>
</dbReference>
<evidence type="ECO:0000256" key="3">
    <source>
        <dbReference type="ARBA" id="ARBA00022691"/>
    </source>
</evidence>
<dbReference type="InterPro" id="IPR029063">
    <property type="entry name" value="SAM-dependent_MTases_sf"/>
</dbReference>
<dbReference type="Pfam" id="PF00891">
    <property type="entry name" value="Methyltransf_2"/>
    <property type="match status" value="1"/>
</dbReference>
<accession>A0ABR1VH38</accession>
<dbReference type="GO" id="GO:0008168">
    <property type="term" value="F:methyltransferase activity"/>
    <property type="evidence" value="ECO:0007669"/>
    <property type="project" value="UniProtKB-KW"/>
</dbReference>
<evidence type="ECO:0000259" key="5">
    <source>
        <dbReference type="Pfam" id="PF08100"/>
    </source>
</evidence>
<dbReference type="InterPro" id="IPR016461">
    <property type="entry name" value="COMT-like"/>
</dbReference>
<feature type="domain" description="O-methyltransferase C-terminal" evidence="4">
    <location>
        <begin position="174"/>
        <end position="379"/>
    </location>
</feature>
<dbReference type="InterPro" id="IPR036390">
    <property type="entry name" value="WH_DNA-bd_sf"/>
</dbReference>
<proteinExistence type="predicted"/>
<dbReference type="GeneID" id="92090709"/>
<dbReference type="RefSeq" id="XP_066716915.1">
    <property type="nucleotide sequence ID" value="XM_066857646.1"/>
</dbReference>
<dbReference type="GO" id="GO:0032259">
    <property type="term" value="P:methylation"/>
    <property type="evidence" value="ECO:0007669"/>
    <property type="project" value="UniProtKB-KW"/>
</dbReference>
<gene>
    <name evidence="6" type="ORF">PG994_006237</name>
</gene>
<evidence type="ECO:0000313" key="7">
    <source>
        <dbReference type="Proteomes" id="UP001480595"/>
    </source>
</evidence>